<dbReference type="Pfam" id="PF00072">
    <property type="entry name" value="Response_reg"/>
    <property type="match status" value="1"/>
</dbReference>
<dbReference type="RefSeq" id="WP_094604223.1">
    <property type="nucleotide sequence ID" value="NZ_CP155573.1"/>
</dbReference>
<keyword evidence="1 3" id="KW-0597">Phosphoprotein</keyword>
<feature type="domain" description="Response regulatory" evidence="4">
    <location>
        <begin position="7"/>
        <end position="121"/>
    </location>
</feature>
<dbReference type="SUPFAM" id="SSF52172">
    <property type="entry name" value="CheY-like"/>
    <property type="match status" value="1"/>
</dbReference>
<reference evidence="5" key="1">
    <citation type="submission" date="2024-05" db="EMBL/GenBank/DDBJ databases">
        <title>Isolation and characterization of Sporomusa carbonis sp. nov., a carboxydotrophic hydrogenogen in the genus of Sporomusa isolated from a charcoal burning pile.</title>
        <authorList>
            <person name="Boeer T."/>
            <person name="Rosenbaum F."/>
            <person name="Eysell L."/>
            <person name="Mueller V."/>
            <person name="Daniel R."/>
            <person name="Poehlein A."/>
        </authorList>
    </citation>
    <scope>NUCLEOTIDE SEQUENCE [LARGE SCALE GENOMIC DNA]</scope>
    <source>
        <strain evidence="5">DSM 10669</strain>
    </source>
</reference>
<keyword evidence="2" id="KW-0902">Two-component regulatory system</keyword>
<sequence length="121" mass="13618">MKSRACPVLICDDSMLIRKKLRATLEELDCQVYEAKNGLECVEMFKLHTPHTIFLDIVMPELDGLEALKQIKQCDKSARVIMLSSTGTAKKLLEALKNGATDFIQKPYTKDQIAKAIGYIE</sequence>
<gene>
    <name evidence="5" type="primary">cheY_4</name>
    <name evidence="5" type="ORF">SPSIL_036620</name>
</gene>
<accession>A0ABZ3IPT4</accession>
<evidence type="ECO:0000256" key="1">
    <source>
        <dbReference type="ARBA" id="ARBA00022553"/>
    </source>
</evidence>
<protein>
    <submittedName>
        <fullName evidence="5">Chemotaxis protein CheY</fullName>
    </submittedName>
</protein>
<dbReference type="InterPro" id="IPR050595">
    <property type="entry name" value="Bact_response_regulator"/>
</dbReference>
<dbReference type="PANTHER" id="PTHR44591:SF14">
    <property type="entry name" value="PROTEIN PILG"/>
    <property type="match status" value="1"/>
</dbReference>
<evidence type="ECO:0000256" key="2">
    <source>
        <dbReference type="ARBA" id="ARBA00023012"/>
    </source>
</evidence>
<dbReference type="PANTHER" id="PTHR44591">
    <property type="entry name" value="STRESS RESPONSE REGULATOR PROTEIN 1"/>
    <property type="match status" value="1"/>
</dbReference>
<dbReference type="SMART" id="SM00448">
    <property type="entry name" value="REC"/>
    <property type="match status" value="1"/>
</dbReference>
<keyword evidence="6" id="KW-1185">Reference proteome</keyword>
<feature type="modified residue" description="4-aspartylphosphate" evidence="3">
    <location>
        <position position="56"/>
    </location>
</feature>
<dbReference type="Gene3D" id="3.40.50.2300">
    <property type="match status" value="1"/>
</dbReference>
<name>A0ABZ3IPT4_9FIRM</name>
<dbReference type="InterPro" id="IPR001789">
    <property type="entry name" value="Sig_transdc_resp-reg_receiver"/>
</dbReference>
<dbReference type="Proteomes" id="UP000216752">
    <property type="component" value="Chromosome"/>
</dbReference>
<dbReference type="InterPro" id="IPR011006">
    <property type="entry name" value="CheY-like_superfamily"/>
</dbReference>
<organism evidence="5 6">
    <name type="scientific">Sporomusa silvacetica DSM 10669</name>
    <dbReference type="NCBI Taxonomy" id="1123289"/>
    <lineage>
        <taxon>Bacteria</taxon>
        <taxon>Bacillati</taxon>
        <taxon>Bacillota</taxon>
        <taxon>Negativicutes</taxon>
        <taxon>Selenomonadales</taxon>
        <taxon>Sporomusaceae</taxon>
        <taxon>Sporomusa</taxon>
    </lineage>
</organism>
<evidence type="ECO:0000259" key="4">
    <source>
        <dbReference type="PROSITE" id="PS50110"/>
    </source>
</evidence>
<dbReference type="EMBL" id="CP155573">
    <property type="protein sequence ID" value="XFO67463.1"/>
    <property type="molecule type" value="Genomic_DNA"/>
</dbReference>
<proteinExistence type="predicted"/>
<dbReference type="PROSITE" id="PS50110">
    <property type="entry name" value="RESPONSE_REGULATORY"/>
    <property type="match status" value="1"/>
</dbReference>
<evidence type="ECO:0000313" key="6">
    <source>
        <dbReference type="Proteomes" id="UP000216752"/>
    </source>
</evidence>
<evidence type="ECO:0000313" key="5">
    <source>
        <dbReference type="EMBL" id="XFO67463.1"/>
    </source>
</evidence>
<evidence type="ECO:0000256" key="3">
    <source>
        <dbReference type="PROSITE-ProRule" id="PRU00169"/>
    </source>
</evidence>